<reference evidence="1" key="1">
    <citation type="submission" date="2019-05" db="EMBL/GenBank/DDBJ databases">
        <title>Isolation and characterization of methanogens from the cold seep sediment at Four-Way Closure Ridge.</title>
        <authorList>
            <person name="You Y.-T."/>
            <person name="Chen S.-C."/>
            <person name="Zhang W.-L."/>
            <person name="Lai M.-C."/>
        </authorList>
    </citation>
    <scope>NUCLEOTIDE SEQUENCE</scope>
    <source>
        <strain evidence="1">FWC-SCC3</strain>
    </source>
</reference>
<dbReference type="InterPro" id="IPR016181">
    <property type="entry name" value="Acyl_CoA_acyltransferase"/>
</dbReference>
<evidence type="ECO:0000313" key="1">
    <source>
        <dbReference type="EMBL" id="MDN7012987.1"/>
    </source>
</evidence>
<dbReference type="SUPFAM" id="SSF55729">
    <property type="entry name" value="Acyl-CoA N-acyltransferases (Nat)"/>
    <property type="match status" value="1"/>
</dbReference>
<dbReference type="RefSeq" id="WP_301677571.1">
    <property type="nucleotide sequence ID" value="NZ_VCYI01000009.1"/>
</dbReference>
<organism evidence="1 2">
    <name type="scientific">Methanoculleus methanifontis</name>
    <dbReference type="NCBI Taxonomy" id="2584086"/>
    <lineage>
        <taxon>Archaea</taxon>
        <taxon>Methanobacteriati</taxon>
        <taxon>Methanobacteriota</taxon>
        <taxon>Stenosarchaea group</taxon>
        <taxon>Methanomicrobia</taxon>
        <taxon>Methanomicrobiales</taxon>
        <taxon>Methanomicrobiaceae</taxon>
        <taxon>Methanoculleus</taxon>
    </lineage>
</organism>
<accession>A0ABT8M1S6</accession>
<gene>
    <name evidence="1" type="ORF">FGW20_08025</name>
</gene>
<dbReference type="EMBL" id="VCYI01000009">
    <property type="protein sequence ID" value="MDN7012987.1"/>
    <property type="molecule type" value="Genomic_DNA"/>
</dbReference>
<proteinExistence type="predicted"/>
<evidence type="ECO:0008006" key="3">
    <source>
        <dbReference type="Google" id="ProtNLM"/>
    </source>
</evidence>
<name>A0ABT8M1S6_9EURY</name>
<protein>
    <recommendedName>
        <fullName evidence="3">N-acetyltransferase domain-containing protein</fullName>
    </recommendedName>
</protein>
<dbReference type="Gene3D" id="3.40.630.30">
    <property type="match status" value="1"/>
</dbReference>
<dbReference type="Proteomes" id="UP001168423">
    <property type="component" value="Unassembled WGS sequence"/>
</dbReference>
<evidence type="ECO:0000313" key="2">
    <source>
        <dbReference type="Proteomes" id="UP001168423"/>
    </source>
</evidence>
<sequence length="77" mass="8655">MGLRVGSAHLSELIAVPEQGGSWTLQAGIFTENEASLTLHKRHGFRVVGRRERIGRMKDGAWRDVLLQKCKSGRIER</sequence>
<keyword evidence="2" id="KW-1185">Reference proteome</keyword>
<comment type="caution">
    <text evidence="1">The sequence shown here is derived from an EMBL/GenBank/DDBJ whole genome shotgun (WGS) entry which is preliminary data.</text>
</comment>